<proteinExistence type="predicted"/>
<keyword evidence="2" id="KW-1185">Reference proteome</keyword>
<comment type="caution">
    <text evidence="1">The sequence shown here is derived from an EMBL/GenBank/DDBJ whole genome shotgun (WGS) entry which is preliminary data.</text>
</comment>
<accession>A0ABV0UDP4</accession>
<sequence length="159" mass="17922">MAFPAQLFHRPWSTQVAVMTEDARLVALHSLDTVAPMLLNLGKDGGLYQPILLWWAGPRSASHSVRPHRDSGCQSPAVSLGHRLQKHPTGVAFTVGVMEPLEKEKEDNPSATANLLSKIFFCWLNPLFRAGYKRRLEEDDMYKVLPEDASERLGEELQW</sequence>
<evidence type="ECO:0000313" key="2">
    <source>
        <dbReference type="Proteomes" id="UP001482620"/>
    </source>
</evidence>
<dbReference type="EMBL" id="JAHRIQ010062168">
    <property type="protein sequence ID" value="MEQ2241852.1"/>
    <property type="molecule type" value="Genomic_DNA"/>
</dbReference>
<gene>
    <name evidence="1" type="ORF">ILYODFUR_029630</name>
</gene>
<reference evidence="1 2" key="1">
    <citation type="submission" date="2021-06" db="EMBL/GenBank/DDBJ databases">
        <authorList>
            <person name="Palmer J.M."/>
        </authorList>
    </citation>
    <scope>NUCLEOTIDE SEQUENCE [LARGE SCALE GENOMIC DNA]</scope>
    <source>
        <strain evidence="2">if_2019</strain>
        <tissue evidence="1">Muscle</tissue>
    </source>
</reference>
<evidence type="ECO:0000313" key="1">
    <source>
        <dbReference type="EMBL" id="MEQ2241852.1"/>
    </source>
</evidence>
<organism evidence="1 2">
    <name type="scientific">Ilyodon furcidens</name>
    <name type="common">goldbreast splitfin</name>
    <dbReference type="NCBI Taxonomy" id="33524"/>
    <lineage>
        <taxon>Eukaryota</taxon>
        <taxon>Metazoa</taxon>
        <taxon>Chordata</taxon>
        <taxon>Craniata</taxon>
        <taxon>Vertebrata</taxon>
        <taxon>Euteleostomi</taxon>
        <taxon>Actinopterygii</taxon>
        <taxon>Neopterygii</taxon>
        <taxon>Teleostei</taxon>
        <taxon>Neoteleostei</taxon>
        <taxon>Acanthomorphata</taxon>
        <taxon>Ovalentaria</taxon>
        <taxon>Atherinomorphae</taxon>
        <taxon>Cyprinodontiformes</taxon>
        <taxon>Goodeidae</taxon>
        <taxon>Ilyodon</taxon>
    </lineage>
</organism>
<name>A0ABV0UDP4_9TELE</name>
<protein>
    <submittedName>
        <fullName evidence="1">Uncharacterized protein</fullName>
    </submittedName>
</protein>
<dbReference type="Proteomes" id="UP001482620">
    <property type="component" value="Unassembled WGS sequence"/>
</dbReference>